<dbReference type="AlphaFoldDB" id="A0AAD5SR68"/>
<evidence type="ECO:0008006" key="4">
    <source>
        <dbReference type="Google" id="ProtNLM"/>
    </source>
</evidence>
<dbReference type="Proteomes" id="UP001211907">
    <property type="component" value="Unassembled WGS sequence"/>
</dbReference>
<protein>
    <recommendedName>
        <fullName evidence="4">Peptidylprolyl isomerase</fullName>
    </recommendedName>
</protein>
<keyword evidence="1" id="KW-0732">Signal</keyword>
<evidence type="ECO:0000256" key="1">
    <source>
        <dbReference type="SAM" id="SignalP"/>
    </source>
</evidence>
<accession>A0AAD5SR68</accession>
<dbReference type="SUPFAM" id="SSF54534">
    <property type="entry name" value="FKBP-like"/>
    <property type="match status" value="1"/>
</dbReference>
<evidence type="ECO:0000313" key="2">
    <source>
        <dbReference type="EMBL" id="KAJ3095447.1"/>
    </source>
</evidence>
<reference evidence="2" key="1">
    <citation type="submission" date="2020-05" db="EMBL/GenBank/DDBJ databases">
        <title>Phylogenomic resolution of chytrid fungi.</title>
        <authorList>
            <person name="Stajich J.E."/>
            <person name="Amses K."/>
            <person name="Simmons R."/>
            <person name="Seto K."/>
            <person name="Myers J."/>
            <person name="Bonds A."/>
            <person name="Quandt C.A."/>
            <person name="Barry K."/>
            <person name="Liu P."/>
            <person name="Grigoriev I."/>
            <person name="Longcore J.E."/>
            <person name="James T.Y."/>
        </authorList>
    </citation>
    <scope>NUCLEOTIDE SEQUENCE</scope>
    <source>
        <strain evidence="2">JEL0513</strain>
    </source>
</reference>
<feature type="signal peptide" evidence="1">
    <location>
        <begin position="1"/>
        <end position="20"/>
    </location>
</feature>
<feature type="chain" id="PRO_5042118250" description="Peptidylprolyl isomerase" evidence="1">
    <location>
        <begin position="21"/>
        <end position="157"/>
    </location>
</feature>
<evidence type="ECO:0000313" key="3">
    <source>
        <dbReference type="Proteomes" id="UP001211907"/>
    </source>
</evidence>
<organism evidence="2 3">
    <name type="scientific">Physocladia obscura</name>
    <dbReference type="NCBI Taxonomy" id="109957"/>
    <lineage>
        <taxon>Eukaryota</taxon>
        <taxon>Fungi</taxon>
        <taxon>Fungi incertae sedis</taxon>
        <taxon>Chytridiomycota</taxon>
        <taxon>Chytridiomycota incertae sedis</taxon>
        <taxon>Chytridiomycetes</taxon>
        <taxon>Chytridiales</taxon>
        <taxon>Chytriomycetaceae</taxon>
        <taxon>Physocladia</taxon>
    </lineage>
</organism>
<sequence length="157" mass="17947">MKISTLLISLFVLVTVSVDGAKSEHHHRLPKWMQALPDVDTIKQWLRIPPPEPPKGFKKEHAMCKHRTVRGDNVRFSYKIKLFGQPEIVEQGVEEHVIGENDDIIAYNMGLRDMSYGDNGKGDKIPPGASLTIEVTLDKIIDYYQPPEEIVYQHEEL</sequence>
<gene>
    <name evidence="2" type="ORF">HK100_005832</name>
</gene>
<keyword evidence="3" id="KW-1185">Reference proteome</keyword>
<name>A0AAD5SR68_9FUNG</name>
<proteinExistence type="predicted"/>
<dbReference type="EMBL" id="JADGJH010002704">
    <property type="protein sequence ID" value="KAJ3095447.1"/>
    <property type="molecule type" value="Genomic_DNA"/>
</dbReference>
<comment type="caution">
    <text evidence="2">The sequence shown here is derived from an EMBL/GenBank/DDBJ whole genome shotgun (WGS) entry which is preliminary data.</text>
</comment>